<reference evidence="1" key="1">
    <citation type="submission" date="2023-06" db="EMBL/GenBank/DDBJ databases">
        <title>Genome-scale phylogeny and comparative genomics of the fungal order Sordariales.</title>
        <authorList>
            <consortium name="Lawrence Berkeley National Laboratory"/>
            <person name="Hensen N."/>
            <person name="Bonometti L."/>
            <person name="Westerberg I."/>
            <person name="Brannstrom I.O."/>
            <person name="Guillou S."/>
            <person name="Cros-Aarteil S."/>
            <person name="Calhoun S."/>
            <person name="Haridas S."/>
            <person name="Kuo A."/>
            <person name="Mondo S."/>
            <person name="Pangilinan J."/>
            <person name="Riley R."/>
            <person name="LaButti K."/>
            <person name="Andreopoulos B."/>
            <person name="Lipzen A."/>
            <person name="Chen C."/>
            <person name="Yanf M."/>
            <person name="Daum C."/>
            <person name="Ng V."/>
            <person name="Clum A."/>
            <person name="Steindorff A."/>
            <person name="Ohm R."/>
            <person name="Martin F."/>
            <person name="Silar P."/>
            <person name="Natvig D."/>
            <person name="Lalanne C."/>
            <person name="Gautier V."/>
            <person name="Ament-velasquez S.L."/>
            <person name="Kruys A."/>
            <person name="Hutchinson M.I."/>
            <person name="Powell A.J."/>
            <person name="Barry K."/>
            <person name="Miller A.N."/>
            <person name="Grigoriev I.V."/>
            <person name="Debuchy R."/>
            <person name="Gladieux P."/>
            <person name="Thoren M.H."/>
            <person name="Johannesson H."/>
        </authorList>
    </citation>
    <scope>NUCLEOTIDE SEQUENCE</scope>
    <source>
        <strain evidence="1">SMH2392-1A</strain>
    </source>
</reference>
<keyword evidence="2" id="KW-1185">Reference proteome</keyword>
<comment type="caution">
    <text evidence="1">The sequence shown here is derived from an EMBL/GenBank/DDBJ whole genome shotgun (WGS) entry which is preliminary data.</text>
</comment>
<dbReference type="GeneID" id="85331337"/>
<sequence>MIPRSGRILVTSRTTTAVAKLVRNRVSAVTIEVGSMSTVLAICVFASENNGASPVGGVQWEESVAAELVELLEGHSLALAHAAALINRTQSAVSGYLAGIQSRRNSEIQPGQAYSSSSVATVAREKTAHVPRPLLWTLEESFSHLVRESRSSAHPLLSEAREAVSQIFTSADSDDWMTARELLPHAVSTLRFTGAAENDEYELHVWDGTHADYPPPFYYPADELDIWFWQRAQLDCPEISEYLDPKPFAKPADCGLPEDYLPNQNDFLRDTPVNDQDAFFAQNTDAGTLQFDAYIALHMPRVIHTNIWYTKARRVVVFQMWDLDDFS</sequence>
<gene>
    <name evidence="1" type="ORF">B0T26DRAFT_875420</name>
</gene>
<proteinExistence type="predicted"/>
<name>A0AA39ZYV6_9PEZI</name>
<evidence type="ECO:0000313" key="1">
    <source>
        <dbReference type="EMBL" id="KAK0706186.1"/>
    </source>
</evidence>
<dbReference type="AlphaFoldDB" id="A0AA39ZYV6"/>
<accession>A0AA39ZYV6</accession>
<evidence type="ECO:0000313" key="2">
    <source>
        <dbReference type="Proteomes" id="UP001172101"/>
    </source>
</evidence>
<dbReference type="Proteomes" id="UP001172101">
    <property type="component" value="Unassembled WGS sequence"/>
</dbReference>
<organism evidence="1 2">
    <name type="scientific">Lasiosphaeria miniovina</name>
    <dbReference type="NCBI Taxonomy" id="1954250"/>
    <lineage>
        <taxon>Eukaryota</taxon>
        <taxon>Fungi</taxon>
        <taxon>Dikarya</taxon>
        <taxon>Ascomycota</taxon>
        <taxon>Pezizomycotina</taxon>
        <taxon>Sordariomycetes</taxon>
        <taxon>Sordariomycetidae</taxon>
        <taxon>Sordariales</taxon>
        <taxon>Lasiosphaeriaceae</taxon>
        <taxon>Lasiosphaeria</taxon>
    </lineage>
</organism>
<dbReference type="RefSeq" id="XP_060291280.1">
    <property type="nucleotide sequence ID" value="XM_060448067.1"/>
</dbReference>
<protein>
    <submittedName>
        <fullName evidence="1">Uncharacterized protein</fullName>
    </submittedName>
</protein>
<dbReference type="EMBL" id="JAUIRO010000007">
    <property type="protein sequence ID" value="KAK0706186.1"/>
    <property type="molecule type" value="Genomic_DNA"/>
</dbReference>